<reference evidence="1" key="1">
    <citation type="journal article" date="2014" name="Int. J. Syst. Evol. Microbiol.">
        <title>Complete genome sequence of Corynebacterium casei LMG S-19264T (=DSM 44701T), isolated from a smear-ripened cheese.</title>
        <authorList>
            <consortium name="US DOE Joint Genome Institute (JGI-PGF)"/>
            <person name="Walter F."/>
            <person name="Albersmeier A."/>
            <person name="Kalinowski J."/>
            <person name="Ruckert C."/>
        </authorList>
    </citation>
    <scope>NUCLEOTIDE SEQUENCE</scope>
    <source>
        <strain evidence="1">CGMCC 1.15966</strain>
    </source>
</reference>
<organism evidence="1 2">
    <name type="scientific">Sphingobacterium cellulitidis</name>
    <dbReference type="NCBI Taxonomy" id="1768011"/>
    <lineage>
        <taxon>Bacteria</taxon>
        <taxon>Pseudomonadati</taxon>
        <taxon>Bacteroidota</taxon>
        <taxon>Sphingobacteriia</taxon>
        <taxon>Sphingobacteriales</taxon>
        <taxon>Sphingobacteriaceae</taxon>
        <taxon>Sphingobacterium</taxon>
    </lineage>
</organism>
<dbReference type="AlphaFoldDB" id="A0A8H9KZF7"/>
<proteinExistence type="predicted"/>
<accession>A0A8H9KZF7</accession>
<reference evidence="1" key="2">
    <citation type="submission" date="2020-09" db="EMBL/GenBank/DDBJ databases">
        <authorList>
            <person name="Sun Q."/>
            <person name="Zhou Y."/>
        </authorList>
    </citation>
    <scope>NUCLEOTIDE SEQUENCE</scope>
    <source>
        <strain evidence="1">CGMCC 1.15966</strain>
    </source>
</reference>
<protein>
    <submittedName>
        <fullName evidence="1">Uncharacterized protein</fullName>
    </submittedName>
</protein>
<dbReference type="EMBL" id="BMKM01000016">
    <property type="protein sequence ID" value="GGE34733.1"/>
    <property type="molecule type" value="Genomic_DNA"/>
</dbReference>
<dbReference type="Proteomes" id="UP000614460">
    <property type="component" value="Unassembled WGS sequence"/>
</dbReference>
<evidence type="ECO:0000313" key="2">
    <source>
        <dbReference type="Proteomes" id="UP000614460"/>
    </source>
</evidence>
<sequence>MALAIYIITIRLEPIVAKKIKETVSSSSNGLYSIEFKELDVNIAAGNLVIKGIQLNCDSIKYKELDKAKKAPQMQIMAGLNQLDIQGVGLWNLLRNKKLEIAAIVLDTLKGNILVDNSPYNNKKESADPYELIKERIKSLQIDRFRINAMDLDYQDNSNGKADPKKIKGAILSVKEFRIDESSSMDSSRFLYSKDLSIEIPGFKTTLDESPYQLSFDNLKFSSSKASAQLSGFALLPTINLQTFAKNDKQNKPLVKLQLDFIQVSGIDVFRLWKSKILIAQNGFVERGDIDLAKDKRYQQENVSKIGESPAQQLMKIKQPFNLRQFELKNINLSYSQISDKYEKEGRIDFTGISGIISNMTNDSTALRRNKTMLADLHGRIYGKGRIKTLFTFNMLSPAGEFSYKGGLSQMEMTPFNRILQPLLNLKIAQGNIEQINFDMKGTDLKNWGDFTFQYDHLKIDVLKNPEKGKGKKKILSFIANNFFLNDSNPDANGKYHTSHVDYDRNPNHPFFKAVWKSLLQGIIECTGTDPKYLPGI</sequence>
<evidence type="ECO:0000313" key="1">
    <source>
        <dbReference type="EMBL" id="GGE34733.1"/>
    </source>
</evidence>
<keyword evidence="2" id="KW-1185">Reference proteome</keyword>
<name>A0A8H9KZF7_9SPHI</name>
<comment type="caution">
    <text evidence="1">The sequence shown here is derived from an EMBL/GenBank/DDBJ whole genome shotgun (WGS) entry which is preliminary data.</text>
</comment>
<dbReference type="RefSeq" id="WP_182499724.1">
    <property type="nucleotide sequence ID" value="NZ_BMKM01000016.1"/>
</dbReference>
<gene>
    <name evidence="1" type="ORF">GCM10011516_35450</name>
</gene>